<dbReference type="AlphaFoldDB" id="A0A4P9WIW6"/>
<dbReference type="Proteomes" id="UP000269721">
    <property type="component" value="Unassembled WGS sequence"/>
</dbReference>
<protein>
    <submittedName>
        <fullName evidence="1">Uncharacterized protein</fullName>
    </submittedName>
</protein>
<reference evidence="2" key="1">
    <citation type="journal article" date="2018" name="Nat. Microbiol.">
        <title>Leveraging single-cell genomics to expand the fungal tree of life.</title>
        <authorList>
            <person name="Ahrendt S.R."/>
            <person name="Quandt C.A."/>
            <person name="Ciobanu D."/>
            <person name="Clum A."/>
            <person name="Salamov A."/>
            <person name="Andreopoulos B."/>
            <person name="Cheng J.F."/>
            <person name="Woyke T."/>
            <person name="Pelin A."/>
            <person name="Henrissat B."/>
            <person name="Reynolds N.K."/>
            <person name="Benny G.L."/>
            <person name="Smith M.E."/>
            <person name="James T.Y."/>
            <person name="Grigoriev I.V."/>
        </authorList>
    </citation>
    <scope>NUCLEOTIDE SEQUENCE [LARGE SCALE GENOMIC DNA]</scope>
</reference>
<keyword evidence="2" id="KW-1185">Reference proteome</keyword>
<dbReference type="EMBL" id="KZ994508">
    <property type="protein sequence ID" value="RKO92754.1"/>
    <property type="molecule type" value="Genomic_DNA"/>
</dbReference>
<name>A0A4P9WIW6_9FUNG</name>
<accession>A0A4P9WIW6</accession>
<sequence>MFVGGAPHTRGRGSMRICHTQSARAWRTGRGASDKQRAFSEGAVTTDGDALCYRRDLRKISFPWLEGTPRPVAEHAVANPLPVLVAEAGSAGSLLKLLFFRVDVTGRLGVEAKARRTKVFKASASELVRSLCAHVDNVSVCTPGRFVLSRWSHWAGHPILMRGSPLEEADRKELKAE</sequence>
<evidence type="ECO:0000313" key="1">
    <source>
        <dbReference type="EMBL" id="RKO92754.1"/>
    </source>
</evidence>
<organism evidence="1 2">
    <name type="scientific">Blyttiomyces helicus</name>
    <dbReference type="NCBI Taxonomy" id="388810"/>
    <lineage>
        <taxon>Eukaryota</taxon>
        <taxon>Fungi</taxon>
        <taxon>Fungi incertae sedis</taxon>
        <taxon>Chytridiomycota</taxon>
        <taxon>Chytridiomycota incertae sedis</taxon>
        <taxon>Chytridiomycetes</taxon>
        <taxon>Chytridiomycetes incertae sedis</taxon>
        <taxon>Blyttiomyces</taxon>
    </lineage>
</organism>
<proteinExistence type="predicted"/>
<evidence type="ECO:0000313" key="2">
    <source>
        <dbReference type="Proteomes" id="UP000269721"/>
    </source>
</evidence>
<gene>
    <name evidence="1" type="ORF">BDK51DRAFT_32352</name>
</gene>